<gene>
    <name evidence="2" type="ORF">BOTNAR_0049g00340</name>
</gene>
<evidence type="ECO:0000313" key="2">
    <source>
        <dbReference type="EMBL" id="TGO67047.1"/>
    </source>
</evidence>
<protein>
    <submittedName>
        <fullName evidence="2">Uncharacterized protein</fullName>
    </submittedName>
</protein>
<comment type="caution">
    <text evidence="2">The sequence shown here is derived from an EMBL/GenBank/DDBJ whole genome shotgun (WGS) entry which is preliminary data.</text>
</comment>
<name>A0A4Z1JDL7_9HELO</name>
<sequence length="95" mass="10817">MISYRRQSMDMKRMTRALEHLDLIHAMNQAIRMPEQKCASTSELLLILEPKQFLQAGDLVELLQDSPNNFSLQFSNPTQPPVMPSNGLPSVFTID</sequence>
<dbReference type="Proteomes" id="UP000297452">
    <property type="component" value="Unassembled WGS sequence"/>
</dbReference>
<evidence type="ECO:0000256" key="1">
    <source>
        <dbReference type="SAM" id="MobiDB-lite"/>
    </source>
</evidence>
<evidence type="ECO:0000313" key="3">
    <source>
        <dbReference type="Proteomes" id="UP000297452"/>
    </source>
</evidence>
<organism evidence="2 3">
    <name type="scientific">Botryotinia narcissicola</name>
    <dbReference type="NCBI Taxonomy" id="278944"/>
    <lineage>
        <taxon>Eukaryota</taxon>
        <taxon>Fungi</taxon>
        <taxon>Dikarya</taxon>
        <taxon>Ascomycota</taxon>
        <taxon>Pezizomycotina</taxon>
        <taxon>Leotiomycetes</taxon>
        <taxon>Helotiales</taxon>
        <taxon>Sclerotiniaceae</taxon>
        <taxon>Botryotinia</taxon>
    </lineage>
</organism>
<reference evidence="2 3" key="1">
    <citation type="submission" date="2017-12" db="EMBL/GenBank/DDBJ databases">
        <title>Comparative genomics of Botrytis spp.</title>
        <authorList>
            <person name="Valero-Jimenez C.A."/>
            <person name="Tapia P."/>
            <person name="Veloso J."/>
            <person name="Silva-Moreno E."/>
            <person name="Staats M."/>
            <person name="Valdes J.H."/>
            <person name="Van Kan J.A.L."/>
        </authorList>
    </citation>
    <scope>NUCLEOTIDE SEQUENCE [LARGE SCALE GENOMIC DNA]</scope>
    <source>
        <strain evidence="2 3">MUCL2120</strain>
    </source>
</reference>
<proteinExistence type="predicted"/>
<keyword evidence="3" id="KW-1185">Reference proteome</keyword>
<dbReference type="AlphaFoldDB" id="A0A4Z1JDL7"/>
<feature type="region of interest" description="Disordered" evidence="1">
    <location>
        <begin position="71"/>
        <end position="95"/>
    </location>
</feature>
<dbReference type="EMBL" id="PQXJ01000049">
    <property type="protein sequence ID" value="TGO67047.1"/>
    <property type="molecule type" value="Genomic_DNA"/>
</dbReference>
<accession>A0A4Z1JDL7</accession>
<dbReference type="OrthoDB" id="10306329at2759"/>